<keyword evidence="2" id="KW-1185">Reference proteome</keyword>
<sequence length="104" mass="11929">MHGLARFCISLHIVTYKSEISGGLLRVSFESCSGHVRGCFESINDRFRILCAAVFKKWENTEVHTKQTAIKPLETLFFTIWRLGKGGVIKLDKLELKFQLSRKL</sequence>
<dbReference type="HOGENOM" id="CLU_2246626_0_0_10"/>
<proteinExistence type="predicted"/>
<dbReference type="AlphaFoldDB" id="A3XMW0"/>
<comment type="caution">
    <text evidence="1">The sequence shown here is derived from an EMBL/GenBank/DDBJ whole genome shotgun (WGS) entry which is preliminary data.</text>
</comment>
<accession>A3XMW0</accession>
<evidence type="ECO:0000313" key="1">
    <source>
        <dbReference type="EMBL" id="EAQ49117.1"/>
    </source>
</evidence>
<name>A3XMW0_LEEBM</name>
<protein>
    <submittedName>
        <fullName evidence="1">Uncharacterized protein</fullName>
    </submittedName>
</protein>
<dbReference type="EMBL" id="AANC01000005">
    <property type="protein sequence ID" value="EAQ49117.1"/>
    <property type="molecule type" value="Genomic_DNA"/>
</dbReference>
<evidence type="ECO:0000313" key="2">
    <source>
        <dbReference type="Proteomes" id="UP000001601"/>
    </source>
</evidence>
<organism evidence="1 2">
    <name type="scientific">Leeuwenhoekiella blandensis (strain CECT 7118 / CCUG 51940 / KCTC 22103 / MED217)</name>
    <name type="common">Flavobacterium sp. (strain MED217)</name>
    <dbReference type="NCBI Taxonomy" id="398720"/>
    <lineage>
        <taxon>Bacteria</taxon>
        <taxon>Pseudomonadati</taxon>
        <taxon>Bacteroidota</taxon>
        <taxon>Flavobacteriia</taxon>
        <taxon>Flavobacteriales</taxon>
        <taxon>Flavobacteriaceae</taxon>
        <taxon>Leeuwenhoekiella</taxon>
    </lineage>
</organism>
<gene>
    <name evidence="1" type="ORF">MED217_06926</name>
</gene>
<reference evidence="1 2" key="1">
    <citation type="journal article" date="2007" name="Nature">
        <title>Light stimulates growth of proteorhodopsin-containing marine Flavobacteria.</title>
        <authorList>
            <person name="Gomez-Consarnau L."/>
            <person name="Gonzalez J.M."/>
            <person name="Coll-Llado M."/>
            <person name="Gourdon P."/>
            <person name="Pascher T."/>
            <person name="Neutze R."/>
            <person name="Pedros-Alio C."/>
            <person name="Pinhassi J."/>
        </authorList>
    </citation>
    <scope>NUCLEOTIDE SEQUENCE [LARGE SCALE GENOMIC DNA]</scope>
    <source>
        <strain evidence="1 2">MED217</strain>
    </source>
</reference>
<dbReference type="Proteomes" id="UP000001601">
    <property type="component" value="Unassembled WGS sequence"/>
</dbReference>